<proteinExistence type="predicted"/>
<evidence type="ECO:0000313" key="3">
    <source>
        <dbReference type="Proteomes" id="UP000324800"/>
    </source>
</evidence>
<evidence type="ECO:0000256" key="1">
    <source>
        <dbReference type="SAM" id="MobiDB-lite"/>
    </source>
</evidence>
<evidence type="ECO:0000313" key="2">
    <source>
        <dbReference type="EMBL" id="KAA6369069.1"/>
    </source>
</evidence>
<feature type="compositionally biased region" description="Basic and acidic residues" evidence="1">
    <location>
        <begin position="116"/>
        <end position="125"/>
    </location>
</feature>
<dbReference type="EMBL" id="SNRW01016730">
    <property type="protein sequence ID" value="KAA6369069.1"/>
    <property type="molecule type" value="Genomic_DNA"/>
</dbReference>
<reference evidence="2 3" key="1">
    <citation type="submission" date="2019-03" db="EMBL/GenBank/DDBJ databases">
        <title>Single cell metagenomics reveals metabolic interactions within the superorganism composed of flagellate Streblomastix strix and complex community of Bacteroidetes bacteria on its surface.</title>
        <authorList>
            <person name="Treitli S.C."/>
            <person name="Kolisko M."/>
            <person name="Husnik F."/>
            <person name="Keeling P."/>
            <person name="Hampl V."/>
        </authorList>
    </citation>
    <scope>NUCLEOTIDE SEQUENCE [LARGE SCALE GENOMIC DNA]</scope>
    <source>
        <strain evidence="2">ST1C</strain>
    </source>
</reference>
<accession>A0A5J4UEP3</accession>
<dbReference type="AlphaFoldDB" id="A0A5J4UEP3"/>
<name>A0A5J4UEP3_9EUKA</name>
<dbReference type="Proteomes" id="UP000324800">
    <property type="component" value="Unassembled WGS sequence"/>
</dbReference>
<feature type="compositionally biased region" description="Basic and acidic residues" evidence="1">
    <location>
        <begin position="86"/>
        <end position="108"/>
    </location>
</feature>
<feature type="region of interest" description="Disordered" evidence="1">
    <location>
        <begin position="86"/>
        <end position="132"/>
    </location>
</feature>
<comment type="caution">
    <text evidence="2">The sequence shown here is derived from an EMBL/GenBank/DDBJ whole genome shotgun (WGS) entry which is preliminary data.</text>
</comment>
<gene>
    <name evidence="2" type="ORF">EZS28_035404</name>
</gene>
<sequence>MTESQGSDTQTSTQTELLARKGIEYAQKMMAITQERVKLLFDAEIQVMLAESPFPTSTFTEHEEDQEAKMKYLCRRILDNGMTAARREDSENLFEKKEKRSRETEDVKPLQSLKSVRGEDGEHVQKTVIDLEQGEKKRHMILEEKMKSIDSQENVEKSIQ</sequence>
<organism evidence="2 3">
    <name type="scientific">Streblomastix strix</name>
    <dbReference type="NCBI Taxonomy" id="222440"/>
    <lineage>
        <taxon>Eukaryota</taxon>
        <taxon>Metamonada</taxon>
        <taxon>Preaxostyla</taxon>
        <taxon>Oxymonadida</taxon>
        <taxon>Streblomastigidae</taxon>
        <taxon>Streblomastix</taxon>
    </lineage>
</organism>
<protein>
    <submittedName>
        <fullName evidence="2">Uncharacterized protein</fullName>
    </submittedName>
</protein>
<feature type="non-terminal residue" evidence="2">
    <location>
        <position position="160"/>
    </location>
</feature>